<dbReference type="Proteomes" id="UP000759131">
    <property type="component" value="Unassembled WGS sequence"/>
</dbReference>
<sequence>MIKPKLYDFSLNKYVHPNFLLLEEMSGLDEREGKDNEAFISGENEIILEVMENTFSNEEKGVFMDKMSVRWNNYYKFSET</sequence>
<name>A0A7R9KER0_9ACAR</name>
<evidence type="ECO:0000313" key="2">
    <source>
        <dbReference type="Proteomes" id="UP000759131"/>
    </source>
</evidence>
<accession>A0A7R9KER0</accession>
<gene>
    <name evidence="1" type="ORF">OSB1V03_LOCUS1028</name>
</gene>
<protein>
    <submittedName>
        <fullName evidence="1">Uncharacterized protein</fullName>
    </submittedName>
</protein>
<reference evidence="1" key="1">
    <citation type="submission" date="2020-11" db="EMBL/GenBank/DDBJ databases">
        <authorList>
            <person name="Tran Van P."/>
        </authorList>
    </citation>
    <scope>NUCLEOTIDE SEQUENCE</scope>
</reference>
<proteinExistence type="predicted"/>
<dbReference type="AlphaFoldDB" id="A0A7R9KER0"/>
<dbReference type="EMBL" id="CAJPIZ010000272">
    <property type="protein sequence ID" value="CAG2100973.1"/>
    <property type="molecule type" value="Genomic_DNA"/>
</dbReference>
<organism evidence="1">
    <name type="scientific">Medioppia subpectinata</name>
    <dbReference type="NCBI Taxonomy" id="1979941"/>
    <lineage>
        <taxon>Eukaryota</taxon>
        <taxon>Metazoa</taxon>
        <taxon>Ecdysozoa</taxon>
        <taxon>Arthropoda</taxon>
        <taxon>Chelicerata</taxon>
        <taxon>Arachnida</taxon>
        <taxon>Acari</taxon>
        <taxon>Acariformes</taxon>
        <taxon>Sarcoptiformes</taxon>
        <taxon>Oribatida</taxon>
        <taxon>Brachypylina</taxon>
        <taxon>Oppioidea</taxon>
        <taxon>Oppiidae</taxon>
        <taxon>Medioppia</taxon>
    </lineage>
</organism>
<evidence type="ECO:0000313" key="1">
    <source>
        <dbReference type="EMBL" id="CAD7620543.1"/>
    </source>
</evidence>
<dbReference type="EMBL" id="OC854847">
    <property type="protein sequence ID" value="CAD7620543.1"/>
    <property type="molecule type" value="Genomic_DNA"/>
</dbReference>
<keyword evidence="2" id="KW-1185">Reference proteome</keyword>